<evidence type="ECO:0000313" key="2">
    <source>
        <dbReference type="EMBL" id="KAJ5443657.1"/>
    </source>
</evidence>
<reference evidence="2" key="1">
    <citation type="submission" date="2022-12" db="EMBL/GenBank/DDBJ databases">
        <authorList>
            <person name="Petersen C."/>
        </authorList>
    </citation>
    <scope>NUCLEOTIDE SEQUENCE</scope>
    <source>
        <strain evidence="2">IBT 16125</strain>
    </source>
</reference>
<dbReference type="RefSeq" id="XP_056763737.1">
    <property type="nucleotide sequence ID" value="XM_056910911.1"/>
</dbReference>
<dbReference type="GeneID" id="81601154"/>
<feature type="region of interest" description="Disordered" evidence="1">
    <location>
        <begin position="167"/>
        <end position="191"/>
    </location>
</feature>
<dbReference type="AlphaFoldDB" id="A0AAD6C0R7"/>
<evidence type="ECO:0000313" key="3">
    <source>
        <dbReference type="Proteomes" id="UP001213681"/>
    </source>
</evidence>
<organism evidence="2 3">
    <name type="scientific">Penicillium daleae</name>
    <dbReference type="NCBI Taxonomy" id="63821"/>
    <lineage>
        <taxon>Eukaryota</taxon>
        <taxon>Fungi</taxon>
        <taxon>Dikarya</taxon>
        <taxon>Ascomycota</taxon>
        <taxon>Pezizomycotina</taxon>
        <taxon>Eurotiomycetes</taxon>
        <taxon>Eurotiomycetidae</taxon>
        <taxon>Eurotiales</taxon>
        <taxon>Aspergillaceae</taxon>
        <taxon>Penicillium</taxon>
    </lineage>
</organism>
<accession>A0AAD6C0R7</accession>
<dbReference type="Proteomes" id="UP001213681">
    <property type="component" value="Unassembled WGS sequence"/>
</dbReference>
<name>A0AAD6C0R7_9EURO</name>
<protein>
    <recommendedName>
        <fullName evidence="4">SWIM-type domain-containing protein</fullName>
    </recommendedName>
</protein>
<feature type="region of interest" description="Disordered" evidence="1">
    <location>
        <begin position="32"/>
        <end position="55"/>
    </location>
</feature>
<feature type="compositionally biased region" description="Low complexity" evidence="1">
    <location>
        <begin position="172"/>
        <end position="188"/>
    </location>
</feature>
<comment type="caution">
    <text evidence="2">The sequence shown here is derived from an EMBL/GenBank/DDBJ whole genome shotgun (WGS) entry which is preliminary data.</text>
</comment>
<gene>
    <name evidence="2" type="ORF">N7458_007529</name>
</gene>
<evidence type="ECO:0000256" key="1">
    <source>
        <dbReference type="SAM" id="MobiDB-lite"/>
    </source>
</evidence>
<keyword evidence="3" id="KW-1185">Reference proteome</keyword>
<sequence>MELDSSLYNLPSSAGFVDQLIDELASFQPDLRSTTGAELGPPRTQSTYQPKAPQSALSGLSASELARVKPLLLTLHCLFPNDLLPALDILDRKLVQRIVVRGDKFNAVPSSSAPTQDQTVSLGNEELRHDGTNTRCDQTTLDDTTDNTLDEDLFLFLVTSASSAPAHPIRATSSSSTTATTTTSPHTTQEPQKVYEVRLQAWNCTCPTFTLSAFRDLDSRLTSISKPNSAAEPPSSSAMLRDRDRSAVYPFGGTLTCSTDRDSPPACKHILACVLFARCPGLFGGGEDAGRGISMEELAGWCAGWGG</sequence>
<reference evidence="2" key="2">
    <citation type="journal article" date="2023" name="IMA Fungus">
        <title>Comparative genomic study of the Penicillium genus elucidates a diverse pangenome and 15 lateral gene transfer events.</title>
        <authorList>
            <person name="Petersen C."/>
            <person name="Sorensen T."/>
            <person name="Nielsen M.R."/>
            <person name="Sondergaard T.E."/>
            <person name="Sorensen J.L."/>
            <person name="Fitzpatrick D.A."/>
            <person name="Frisvad J.C."/>
            <person name="Nielsen K.L."/>
        </authorList>
    </citation>
    <scope>NUCLEOTIDE SEQUENCE</scope>
    <source>
        <strain evidence="2">IBT 16125</strain>
    </source>
</reference>
<dbReference type="EMBL" id="JAPVEA010000007">
    <property type="protein sequence ID" value="KAJ5443657.1"/>
    <property type="molecule type" value="Genomic_DNA"/>
</dbReference>
<evidence type="ECO:0008006" key="4">
    <source>
        <dbReference type="Google" id="ProtNLM"/>
    </source>
</evidence>
<proteinExistence type="predicted"/>